<name>W7TMV9_9STRA</name>
<evidence type="ECO:0000256" key="1">
    <source>
        <dbReference type="SAM" id="MobiDB-lite"/>
    </source>
</evidence>
<proteinExistence type="predicted"/>
<feature type="compositionally biased region" description="Basic residues" evidence="1">
    <location>
        <begin position="216"/>
        <end position="229"/>
    </location>
</feature>
<dbReference type="Proteomes" id="UP000019335">
    <property type="component" value="Chromosome 12"/>
</dbReference>
<dbReference type="AlphaFoldDB" id="W7TMV9"/>
<sequence length="251" mass="27285">MPPTRSAPFLPHRKKLAMSLQPSGDNPPHLRSLECPEGGAGMETQAIFTACSKETGSTAHAISRQRHPAPFSPRLPGNAAQNFSILGLVPPSPMTTQASTASTCTTAEVSSSSSEGGDEDEDEEEEEEEEENKREGGRDGTAKLPQSSVLGRGRWKGLKRSATVQDAVESQQREAGQTFLPPLPVEAIGGTSKKRRGPFPSPGLTPELPASVCRKTGGRRRLSWRRQRRPGTSLSSRDSWNKARIQWHRTR</sequence>
<evidence type="ECO:0000313" key="3">
    <source>
        <dbReference type="Proteomes" id="UP000019335"/>
    </source>
</evidence>
<organism evidence="2 3">
    <name type="scientific">Nannochloropsis gaditana</name>
    <dbReference type="NCBI Taxonomy" id="72520"/>
    <lineage>
        <taxon>Eukaryota</taxon>
        <taxon>Sar</taxon>
        <taxon>Stramenopiles</taxon>
        <taxon>Ochrophyta</taxon>
        <taxon>Eustigmatophyceae</taxon>
        <taxon>Eustigmatales</taxon>
        <taxon>Monodopsidaceae</taxon>
        <taxon>Nannochloropsis</taxon>
    </lineage>
</organism>
<comment type="caution">
    <text evidence="2">The sequence shown here is derived from an EMBL/GenBank/DDBJ whole genome shotgun (WGS) entry which is preliminary data.</text>
</comment>
<reference evidence="2 3" key="1">
    <citation type="journal article" date="2014" name="Mol. Plant">
        <title>Chromosome Scale Genome Assembly and Transcriptome Profiling of Nannochloropsis gaditana in Nitrogen Depletion.</title>
        <authorList>
            <person name="Corteggiani Carpinelli E."/>
            <person name="Telatin A."/>
            <person name="Vitulo N."/>
            <person name="Forcato C."/>
            <person name="D'Angelo M."/>
            <person name="Schiavon R."/>
            <person name="Vezzi A."/>
            <person name="Giacometti G.M."/>
            <person name="Morosinotto T."/>
            <person name="Valle G."/>
        </authorList>
    </citation>
    <scope>NUCLEOTIDE SEQUENCE [LARGE SCALE GENOMIC DNA]</scope>
    <source>
        <strain evidence="2 3">B-31</strain>
    </source>
</reference>
<gene>
    <name evidence="2" type="ORF">Naga_100882g1</name>
</gene>
<keyword evidence="3" id="KW-1185">Reference proteome</keyword>
<accession>W7TMV9</accession>
<feature type="compositionally biased region" description="Acidic residues" evidence="1">
    <location>
        <begin position="116"/>
        <end position="130"/>
    </location>
</feature>
<feature type="compositionally biased region" description="Basic and acidic residues" evidence="1">
    <location>
        <begin position="131"/>
        <end position="141"/>
    </location>
</feature>
<feature type="compositionally biased region" description="Polar residues" evidence="1">
    <location>
        <begin position="162"/>
        <end position="175"/>
    </location>
</feature>
<dbReference type="EMBL" id="AZIL01001093">
    <property type="protein sequence ID" value="EWM24853.1"/>
    <property type="molecule type" value="Genomic_DNA"/>
</dbReference>
<protein>
    <submittedName>
        <fullName evidence="2">Uncharacterized protein</fullName>
    </submittedName>
</protein>
<evidence type="ECO:0000313" key="2">
    <source>
        <dbReference type="EMBL" id="EWM24853.1"/>
    </source>
</evidence>
<feature type="region of interest" description="Disordered" evidence="1">
    <location>
        <begin position="94"/>
        <end position="251"/>
    </location>
</feature>
<dbReference type="OrthoDB" id="10501192at2759"/>
<feature type="compositionally biased region" description="Low complexity" evidence="1">
    <location>
        <begin position="95"/>
        <end position="115"/>
    </location>
</feature>